<comment type="caution">
    <text evidence="1">The sequence shown here is derived from an EMBL/GenBank/DDBJ whole genome shotgun (WGS) entry which is preliminary data.</text>
</comment>
<keyword evidence="2" id="KW-1185">Reference proteome</keyword>
<protein>
    <submittedName>
        <fullName evidence="1">Uncharacterized protein</fullName>
    </submittedName>
</protein>
<gene>
    <name evidence="1" type="ORF">MML48_3g00004895</name>
</gene>
<dbReference type="EMBL" id="CM043017">
    <property type="protein sequence ID" value="KAI4465578.1"/>
    <property type="molecule type" value="Genomic_DNA"/>
</dbReference>
<name>A0ACB9TFB7_HOLOL</name>
<reference evidence="1" key="1">
    <citation type="submission" date="2022-04" db="EMBL/GenBank/DDBJ databases">
        <title>Chromosome-scale genome assembly of Holotrichia oblita Faldermann.</title>
        <authorList>
            <person name="Rongchong L."/>
        </authorList>
    </citation>
    <scope>NUCLEOTIDE SEQUENCE</scope>
    <source>
        <strain evidence="1">81SQS9</strain>
    </source>
</reference>
<proteinExistence type="predicted"/>
<evidence type="ECO:0000313" key="1">
    <source>
        <dbReference type="EMBL" id="KAI4465578.1"/>
    </source>
</evidence>
<organism evidence="1 2">
    <name type="scientific">Holotrichia oblita</name>
    <name type="common">Chafer beetle</name>
    <dbReference type="NCBI Taxonomy" id="644536"/>
    <lineage>
        <taxon>Eukaryota</taxon>
        <taxon>Metazoa</taxon>
        <taxon>Ecdysozoa</taxon>
        <taxon>Arthropoda</taxon>
        <taxon>Hexapoda</taxon>
        <taxon>Insecta</taxon>
        <taxon>Pterygota</taxon>
        <taxon>Neoptera</taxon>
        <taxon>Endopterygota</taxon>
        <taxon>Coleoptera</taxon>
        <taxon>Polyphaga</taxon>
        <taxon>Scarabaeiformia</taxon>
        <taxon>Scarabaeidae</taxon>
        <taxon>Melolonthinae</taxon>
        <taxon>Holotrichia</taxon>
    </lineage>
</organism>
<sequence length="1245" mass="139039">MLVTMPLERSTSTNTPLPAPRHNKVARVASMNRLNQEHSLKESFKRELSEKMQFISSEETRKPPEIIPREPTSKEEEINNEVDKMPTTTILFDDIQTYSPKKDVLITNESSKTDVYEKIDSAVTPTDDLSLIEASLIYQNDINPYLENVTILSTYNESQRSSDPKSPTSIKDEEYLSDSYFRRKSGGSISSFVSDFSVTSTNSKGSKPEIVGVIPKKRKQSNFDTLSRKRGFQIGSSLINMEAEDESSSMTSLTSDDKLSFDHMSLSSKTSDYSTQANDIEMSDINEEIFTKSVSRKTGKQFKEKHMNELLGMHDLDVEYKKNTIEKNQSASSLKSMDSIPGFMGGSNMRKWKNTQDLDDISVVSTSSLHGRNKWVVESISTVPTNQTPPESISSSVVPPSTTTSTTSSTRTSVTKASTSIAETNQVPNIVLESQTAPPPPQRRERIDSEDHTKQTETDISISLSESKNESDSGICEKEDLELETVWQYQLPSPPKAFRDASPAVPTISQYDTETLPDSVVTNPELFEKLQFVKDIQDAEVESDIPSVVSEEEKEICNKLTLEHLEKRKSLVYNRELATSLKFAQDNERNEDKSVKILKSDQLEDVSTGTNSDTYSNKINTSITNTAKLQENFKSITADRNLPNFQISSYDAKKEKINIFEDDTIRSNSNQIATIAKLDSPPAPILDKPRNMSNDDKVDSSETISSRKNSSSDAGEKHDQEVFKKPQEVSAYRLKNSFYDKNKNVNATSNKSVARSGSFSMNTEIWTPTIPVKRSKSQVALNKYREDGNTKSENLSRSNSLLDVSSSLQSLEVMKKIQNKLSSSKEELDIKPPQEVNSEPPVSAEPKPIPPPKTAPPPAQVTTAWTPPSINLGTWSQRPKTQVMVKEDTDYKFSTKVITSTTQENDLQKASTLKPTSSLNNYKSSTININNNNTHQVSNGVSIKVNGVEPISSQKSGNVVIKIAGTDSSKELDGSSSRFINHFTPEGYRKPFGNVNKIERIRPHSIAFDNQFDISRVPVVRSVELKKPFKDLQNNKSITQIYTNSIKINDNEPKSLNYSNSPNSESDLKSENKRSNVYLSNESINKPVFRNNSFTPIVKGFRTDTTAPVNRKVWSMYGTLPTKPDNNQNELNTNRNVPFSQMNLRRTESNKVLHSNAHSASNNSNTFDNVILRNSNNSNYKAVIKEFSDEAPEIPALPTPPPPPQVPKENSLKWQKSTDTADARAELLNAIRNFGGKSGLRATKG</sequence>
<evidence type="ECO:0000313" key="2">
    <source>
        <dbReference type="Proteomes" id="UP001056778"/>
    </source>
</evidence>
<accession>A0ACB9TFB7</accession>
<dbReference type="Proteomes" id="UP001056778">
    <property type="component" value="Chromosome 3"/>
</dbReference>